<feature type="transmembrane region" description="Helical" evidence="2">
    <location>
        <begin position="242"/>
        <end position="262"/>
    </location>
</feature>
<keyword evidence="5" id="KW-1185">Reference proteome</keyword>
<keyword evidence="2" id="KW-1133">Transmembrane helix</keyword>
<organism evidence="4 5">
    <name type="scientific">Zasmidium cellare</name>
    <name type="common">Wine cellar mold</name>
    <name type="synonym">Racodium cellare</name>
    <dbReference type="NCBI Taxonomy" id="395010"/>
    <lineage>
        <taxon>Eukaryota</taxon>
        <taxon>Fungi</taxon>
        <taxon>Dikarya</taxon>
        <taxon>Ascomycota</taxon>
        <taxon>Pezizomycotina</taxon>
        <taxon>Dothideomycetes</taxon>
        <taxon>Dothideomycetidae</taxon>
        <taxon>Mycosphaerellales</taxon>
        <taxon>Mycosphaerellaceae</taxon>
        <taxon>Zasmidium</taxon>
    </lineage>
</organism>
<gene>
    <name evidence="4" type="ORF">PRZ48_006151</name>
</gene>
<comment type="caution">
    <text evidence="4">The sequence shown here is derived from an EMBL/GenBank/DDBJ whole genome shotgun (WGS) entry which is preliminary data.</text>
</comment>
<feature type="transmembrane region" description="Helical" evidence="2">
    <location>
        <begin position="83"/>
        <end position="107"/>
    </location>
</feature>
<evidence type="ECO:0000313" key="5">
    <source>
        <dbReference type="Proteomes" id="UP001305779"/>
    </source>
</evidence>
<dbReference type="Proteomes" id="UP001305779">
    <property type="component" value="Unassembled WGS sequence"/>
</dbReference>
<feature type="transmembrane region" description="Helical" evidence="2">
    <location>
        <begin position="274"/>
        <end position="293"/>
    </location>
</feature>
<keyword evidence="2" id="KW-0812">Transmembrane</keyword>
<feature type="region of interest" description="Disordered" evidence="1">
    <location>
        <begin position="408"/>
        <end position="444"/>
    </location>
</feature>
<accession>A0ABR0ENI0</accession>
<feature type="domain" description="Fatty acid desaturase" evidence="3">
    <location>
        <begin position="95"/>
        <end position="369"/>
    </location>
</feature>
<protein>
    <recommendedName>
        <fullName evidence="3">Fatty acid desaturase domain-containing protein</fullName>
    </recommendedName>
</protein>
<feature type="transmembrane region" description="Helical" evidence="2">
    <location>
        <begin position="59"/>
        <end position="76"/>
    </location>
</feature>
<sequence>MEIDRTGFNTANEPHPSELLAEGGTVGKEVGVQELRTAIPAYCFKPSLLWSFFYLLRDLFYSTCLLLVLNYCLGLSTVQDSALIYYTVVNLYGFCQGIVWTGLWVIAHDSGHGGFSQSSLLNDIVGFTLHSALLAPYFSWKSTHRRHHIYANHIEKDLNYVPPQREDYARRLGVAIEALEEVAEDSPLVQFLRIILQQVIGWNWYILSNITCPKTAVIKKNMSLWRYSHFDPWGGMFRNSEVWSIILSDIGCLTTIAALYFLSQQLQSFELMCWIYVVPWCWVNHWIVMITFLHHTHPSVPKYSPESWTFIRGATATIDRDFGIIGTHFFHHISSNHVTHHLFSSIPHYYSPIASKAIIPLLGKHYHGRGTFTYSDLQVSFSDCQFVEEDRDKDNAFGLKGEKDSQALWYRKGASPQPEYHQRGARLSPRLEKEVVKEGDQEER</sequence>
<evidence type="ECO:0000256" key="1">
    <source>
        <dbReference type="SAM" id="MobiDB-lite"/>
    </source>
</evidence>
<evidence type="ECO:0000259" key="3">
    <source>
        <dbReference type="Pfam" id="PF00487"/>
    </source>
</evidence>
<keyword evidence="2" id="KW-0472">Membrane</keyword>
<feature type="compositionally biased region" description="Basic and acidic residues" evidence="1">
    <location>
        <begin position="429"/>
        <end position="444"/>
    </location>
</feature>
<dbReference type="InterPro" id="IPR005804">
    <property type="entry name" value="FA_desaturase_dom"/>
</dbReference>
<reference evidence="4 5" key="1">
    <citation type="journal article" date="2023" name="G3 (Bethesda)">
        <title>A chromosome-level genome assembly of Zasmidium syzygii isolated from banana leaves.</title>
        <authorList>
            <person name="van Westerhoven A.C."/>
            <person name="Mehrabi R."/>
            <person name="Talebi R."/>
            <person name="Steentjes M.B.F."/>
            <person name="Corcolon B."/>
            <person name="Chong P.A."/>
            <person name="Kema G.H.J."/>
            <person name="Seidl M.F."/>
        </authorList>
    </citation>
    <scope>NUCLEOTIDE SEQUENCE [LARGE SCALE GENOMIC DNA]</scope>
    <source>
        <strain evidence="4 5">P124</strain>
    </source>
</reference>
<dbReference type="PANTHER" id="PTHR32100">
    <property type="entry name" value="OMEGA-6 FATTY ACID DESATURASE, CHLOROPLASTIC"/>
    <property type="match status" value="1"/>
</dbReference>
<dbReference type="CDD" id="cd03507">
    <property type="entry name" value="Delta12-FADS-like"/>
    <property type="match status" value="1"/>
</dbReference>
<proteinExistence type="predicted"/>
<evidence type="ECO:0000256" key="2">
    <source>
        <dbReference type="SAM" id="Phobius"/>
    </source>
</evidence>
<dbReference type="InterPro" id="IPR012171">
    <property type="entry name" value="Fatty_acid_desaturase"/>
</dbReference>
<evidence type="ECO:0000313" key="4">
    <source>
        <dbReference type="EMBL" id="KAK4502725.1"/>
    </source>
</evidence>
<name>A0ABR0ENI0_ZASCE</name>
<feature type="transmembrane region" description="Helical" evidence="2">
    <location>
        <begin position="119"/>
        <end position="140"/>
    </location>
</feature>
<dbReference type="EMBL" id="JAXOVC010000004">
    <property type="protein sequence ID" value="KAK4502725.1"/>
    <property type="molecule type" value="Genomic_DNA"/>
</dbReference>
<dbReference type="Pfam" id="PF00487">
    <property type="entry name" value="FA_desaturase"/>
    <property type="match status" value="1"/>
</dbReference>